<feature type="signal peptide" evidence="1">
    <location>
        <begin position="1"/>
        <end position="26"/>
    </location>
</feature>
<evidence type="ECO:0000313" key="2">
    <source>
        <dbReference type="EMBL" id="PSB21271.1"/>
    </source>
</evidence>
<proteinExistence type="predicted"/>
<gene>
    <name evidence="2" type="ORF">C7B65_04905</name>
</gene>
<dbReference type="InterPro" id="IPR013424">
    <property type="entry name" value="Ice-binding_C"/>
</dbReference>
<dbReference type="STRING" id="1920490.GCA_001895925_02286"/>
<reference evidence="2 3" key="2">
    <citation type="submission" date="2018-03" db="EMBL/GenBank/DDBJ databases">
        <title>The ancient ancestry and fast evolution of plastids.</title>
        <authorList>
            <person name="Moore K.R."/>
            <person name="Magnabosco C."/>
            <person name="Momper L."/>
            <person name="Gold D.A."/>
            <person name="Bosak T."/>
            <person name="Fournier G.P."/>
        </authorList>
    </citation>
    <scope>NUCLEOTIDE SEQUENCE [LARGE SCALE GENOMIC DNA]</scope>
    <source>
        <strain evidence="2 3">ULC007</strain>
    </source>
</reference>
<dbReference type="OrthoDB" id="510846at2"/>
<dbReference type="EMBL" id="PVWG01000003">
    <property type="protein sequence ID" value="PSB21271.1"/>
    <property type="molecule type" value="Genomic_DNA"/>
</dbReference>
<dbReference type="RefSeq" id="WP_073069921.1">
    <property type="nucleotide sequence ID" value="NZ_MPPI01000004.1"/>
</dbReference>
<reference evidence="2 3" key="1">
    <citation type="submission" date="2018-02" db="EMBL/GenBank/DDBJ databases">
        <authorList>
            <person name="Cohen D.B."/>
            <person name="Kent A.D."/>
        </authorList>
    </citation>
    <scope>NUCLEOTIDE SEQUENCE [LARGE SCALE GENOMIC DNA]</scope>
    <source>
        <strain evidence="2 3">ULC007</strain>
    </source>
</reference>
<keyword evidence="1" id="KW-0732">Signal</keyword>
<sequence>MKSINVFCIAAVSTIAALGYSSSAQAISFKITNGAPGLNGETNQGAFSEFAKLKETTTIDFNSGKVPTTGFAKYSFENTSGTSSVRADQWAPAGSTGKQNGSNYLAVFNGDAATIKLDKTLNYFGIDWGAVSQNNTFSFYQSGTTGKDKLVKSFTTADILNNAALFKASWQNGEGNGYVHFYSDSSADNFDKIVVSQSSTNGGGFESDNHSFHQGTGKFDFDGNLKPKSVPEPGIVLGLLATGGMFLRKRNQNLSQN</sequence>
<comment type="caution">
    <text evidence="2">The sequence shown here is derived from an EMBL/GenBank/DDBJ whole genome shotgun (WGS) entry which is preliminary data.</text>
</comment>
<dbReference type="AlphaFoldDB" id="A0A2T1DLE7"/>
<evidence type="ECO:0000313" key="3">
    <source>
        <dbReference type="Proteomes" id="UP000238634"/>
    </source>
</evidence>
<accession>A0A2T1DLE7</accession>
<feature type="chain" id="PRO_5015591137" evidence="1">
    <location>
        <begin position="27"/>
        <end position="257"/>
    </location>
</feature>
<dbReference type="NCBIfam" id="TIGR02595">
    <property type="entry name" value="PEP_CTERM"/>
    <property type="match status" value="1"/>
</dbReference>
<evidence type="ECO:0000256" key="1">
    <source>
        <dbReference type="SAM" id="SignalP"/>
    </source>
</evidence>
<organism evidence="2 3">
    <name type="scientific">Phormidesmis priestleyi ULC007</name>
    <dbReference type="NCBI Taxonomy" id="1920490"/>
    <lineage>
        <taxon>Bacteria</taxon>
        <taxon>Bacillati</taxon>
        <taxon>Cyanobacteriota</taxon>
        <taxon>Cyanophyceae</taxon>
        <taxon>Leptolyngbyales</taxon>
        <taxon>Leptolyngbyaceae</taxon>
        <taxon>Phormidesmis</taxon>
    </lineage>
</organism>
<protein>
    <submittedName>
        <fullName evidence="2">PEP-CTERM sorting domain-containing protein</fullName>
    </submittedName>
</protein>
<name>A0A2T1DLE7_9CYAN</name>
<dbReference type="Proteomes" id="UP000238634">
    <property type="component" value="Unassembled WGS sequence"/>
</dbReference>
<keyword evidence="3" id="KW-1185">Reference proteome</keyword>